<organism evidence="1 2">
    <name type="scientific">Marinoscillum luteum</name>
    <dbReference type="NCBI Taxonomy" id="861051"/>
    <lineage>
        <taxon>Bacteria</taxon>
        <taxon>Pseudomonadati</taxon>
        <taxon>Bacteroidota</taxon>
        <taxon>Cytophagia</taxon>
        <taxon>Cytophagales</taxon>
        <taxon>Reichenbachiellaceae</taxon>
        <taxon>Marinoscillum</taxon>
    </lineage>
</organism>
<dbReference type="Proteomes" id="UP001610063">
    <property type="component" value="Unassembled WGS sequence"/>
</dbReference>
<evidence type="ECO:0000313" key="2">
    <source>
        <dbReference type="Proteomes" id="UP001610063"/>
    </source>
</evidence>
<reference evidence="1 2" key="1">
    <citation type="journal article" date="2013" name="Int. J. Syst. Evol. Microbiol.">
        <title>Marinoscillum luteum sp. nov., isolated from marine sediment.</title>
        <authorList>
            <person name="Cha I.T."/>
            <person name="Park S.J."/>
            <person name="Kim S.J."/>
            <person name="Kim J.G."/>
            <person name="Jung M.Y."/>
            <person name="Shin K.S."/>
            <person name="Kwon K.K."/>
            <person name="Yang S.H."/>
            <person name="Seo Y.S."/>
            <person name="Rhee S.K."/>
        </authorList>
    </citation>
    <scope>NUCLEOTIDE SEQUENCE [LARGE SCALE GENOMIC DNA]</scope>
    <source>
        <strain evidence="1 2">KCTC 23939</strain>
    </source>
</reference>
<gene>
    <name evidence="1" type="ORF">ACHKAR_18510</name>
</gene>
<dbReference type="RefSeq" id="WP_395418903.1">
    <property type="nucleotide sequence ID" value="NZ_JBIPKE010000020.1"/>
</dbReference>
<dbReference type="InterPro" id="IPR025345">
    <property type="entry name" value="DUF4249"/>
</dbReference>
<dbReference type="EMBL" id="JBIPKE010000020">
    <property type="protein sequence ID" value="MFH6985450.1"/>
    <property type="molecule type" value="Genomic_DNA"/>
</dbReference>
<accession>A0ABW7NCV4</accession>
<sequence length="347" mass="39203">MKNLTYILTLVTIIGLNACVDPLDVKTDSFEEVLVVEGRITTEPGPHLIYITKSAKYGSIFEGVITPVDRADVAIRDNEGNTTVLTFQGNGLYATPSDFQAVIGKSYILNIEIGDKIYNSTPETVESVNVLDTLYTVYNEYPYLNENDILNYKIGVDVYANYEKQENTSNFYLWDYDGTHYIKTFPELYERPTRRGPVPAPKDCCADCYKYEENTSIIISSFPLGNNETDAKLFFLSDNGYRFIDKYVMTLKRYSLSLGAYKFYELIQNQLSIDGDIFDPPPASITGNIININDIDELVVGYFYASDVALDTLTIESSMLDRIAVLPIYPDDCRVLPNTTTVKPSFY</sequence>
<comment type="caution">
    <text evidence="1">The sequence shown here is derived from an EMBL/GenBank/DDBJ whole genome shotgun (WGS) entry which is preliminary data.</text>
</comment>
<dbReference type="Pfam" id="PF14054">
    <property type="entry name" value="DUF4249"/>
    <property type="match status" value="1"/>
</dbReference>
<evidence type="ECO:0000313" key="1">
    <source>
        <dbReference type="EMBL" id="MFH6985450.1"/>
    </source>
</evidence>
<keyword evidence="2" id="KW-1185">Reference proteome</keyword>
<protein>
    <submittedName>
        <fullName evidence="1">DUF4249 domain-containing protein</fullName>
    </submittedName>
</protein>
<name>A0ABW7NCV4_9BACT</name>
<proteinExistence type="predicted"/>